<evidence type="ECO:0000256" key="5">
    <source>
        <dbReference type="ARBA" id="ARBA00023136"/>
    </source>
</evidence>
<dbReference type="Gene3D" id="2.40.170.20">
    <property type="entry name" value="TonB-dependent receptor, beta-barrel domain"/>
    <property type="match status" value="1"/>
</dbReference>
<dbReference type="NCBIfam" id="TIGR04057">
    <property type="entry name" value="SusC_RagA_signa"/>
    <property type="match status" value="1"/>
</dbReference>
<dbReference type="EMBL" id="BAABEY010000001">
    <property type="protein sequence ID" value="GAA4431714.1"/>
    <property type="molecule type" value="Genomic_DNA"/>
</dbReference>
<dbReference type="NCBIfam" id="TIGR04056">
    <property type="entry name" value="OMP_RagA_SusC"/>
    <property type="match status" value="1"/>
</dbReference>
<protein>
    <submittedName>
        <fullName evidence="9">SusC/RagA family TonB-linked outer membrane protein</fullName>
    </submittedName>
</protein>
<evidence type="ECO:0000256" key="2">
    <source>
        <dbReference type="ARBA" id="ARBA00022448"/>
    </source>
</evidence>
<keyword evidence="3 7" id="KW-1134">Transmembrane beta strand</keyword>
<dbReference type="Proteomes" id="UP001501508">
    <property type="component" value="Unassembled WGS sequence"/>
</dbReference>
<dbReference type="InterPro" id="IPR036942">
    <property type="entry name" value="Beta-barrel_TonB_sf"/>
</dbReference>
<keyword evidence="2 7" id="KW-0813">Transport</keyword>
<organism evidence="9 10">
    <name type="scientific">Ravibacter arvi</name>
    <dbReference type="NCBI Taxonomy" id="2051041"/>
    <lineage>
        <taxon>Bacteria</taxon>
        <taxon>Pseudomonadati</taxon>
        <taxon>Bacteroidota</taxon>
        <taxon>Cytophagia</taxon>
        <taxon>Cytophagales</taxon>
        <taxon>Spirosomataceae</taxon>
        <taxon>Ravibacter</taxon>
    </lineage>
</organism>
<dbReference type="InterPro" id="IPR012910">
    <property type="entry name" value="Plug_dom"/>
</dbReference>
<comment type="similarity">
    <text evidence="7">Belongs to the TonB-dependent receptor family.</text>
</comment>
<comment type="caution">
    <text evidence="9">The sequence shown here is derived from an EMBL/GenBank/DDBJ whole genome shotgun (WGS) entry which is preliminary data.</text>
</comment>
<keyword evidence="6 7" id="KW-0998">Cell outer membrane</keyword>
<evidence type="ECO:0000313" key="9">
    <source>
        <dbReference type="EMBL" id="GAA4431714.1"/>
    </source>
</evidence>
<dbReference type="InterPro" id="IPR008969">
    <property type="entry name" value="CarboxyPept-like_regulatory"/>
</dbReference>
<evidence type="ECO:0000256" key="6">
    <source>
        <dbReference type="ARBA" id="ARBA00023237"/>
    </source>
</evidence>
<dbReference type="InterPro" id="IPR039426">
    <property type="entry name" value="TonB-dep_rcpt-like"/>
</dbReference>
<reference evidence="10" key="1">
    <citation type="journal article" date="2019" name="Int. J. Syst. Evol. Microbiol.">
        <title>The Global Catalogue of Microorganisms (GCM) 10K type strain sequencing project: providing services to taxonomists for standard genome sequencing and annotation.</title>
        <authorList>
            <consortium name="The Broad Institute Genomics Platform"/>
            <consortium name="The Broad Institute Genome Sequencing Center for Infectious Disease"/>
            <person name="Wu L."/>
            <person name="Ma J."/>
        </authorList>
    </citation>
    <scope>NUCLEOTIDE SEQUENCE [LARGE SCALE GENOMIC DNA]</scope>
    <source>
        <strain evidence="10">JCM 31920</strain>
    </source>
</reference>
<dbReference type="Pfam" id="PF13715">
    <property type="entry name" value="CarbopepD_reg_2"/>
    <property type="match status" value="1"/>
</dbReference>
<feature type="domain" description="TonB-dependent receptor plug" evidence="8">
    <location>
        <begin position="110"/>
        <end position="234"/>
    </location>
</feature>
<proteinExistence type="inferred from homology"/>
<evidence type="ECO:0000259" key="8">
    <source>
        <dbReference type="Pfam" id="PF07715"/>
    </source>
</evidence>
<dbReference type="Gene3D" id="2.60.40.1120">
    <property type="entry name" value="Carboxypeptidase-like, regulatory domain"/>
    <property type="match status" value="1"/>
</dbReference>
<sequence length="1080" mass="119664">MTQAAKISRTNAGTDREISGRVLSGVDGTPLPGVSILVKGSSTGTTTTVDGNFRLTVPGNNAILVFSFIGFESREIPVGNQSRIEIRLTESIEVLDEAVVTALGIKREVKSLSYSIGKVKGEDLVNVAQENVVNALAGRVAGLTLNQTSGIGSSVNVVIRGATSLSGDNQPLFVVDGVPMINNLNNVKERNGDRNNVDYGNIISDLNPEDIANVSVLKGPSAAALYGSRAGKGVILITTKSGKKGQGLGVTLSTSNVFEMPYRFLDLHYKYAGGDRNNRLDEGSSYWGGPELDKGILAPQWNSPLDENGEKIPTPLKSYKNNMKNFLQTGITSTTNLSISGSKDKFTYRVSYDYMKNQGLIPNSDLKRHSLATSAQYEMNRKVRLSTNLSFVNSSSGNLPSTTNRGSNPLEAAYNWSSVDIRELKQYWVSGGENIRQRTVHKNQDNPYFLAYGINNSFDRDHAYGNVRIDWDIFPALKAYGRITHDISTESRETKIPWSYTRASQGAYHLVGLGHQETNMDFMLTYQRKLSGLDVLVSAGANDMVRRWHDSYMGGSPISVPGLYRISNVPTGARSNSNNTYIKRIQSVFGTANIGYKEQLYLDLTARNDWSSTLHPDNRSYFYPSAGLSWLPNHTFRLPESINLLKLRATWAQVGNDTSPYQLYNALGIGAWGDLVTTQIPEVLLSPQLKPEIATSREFGVEMNLFKNALRFEGSYFYTENKNQILNLEAAGSSGYRAAKINAGQLSSRGWELTLGATPVREKNGWTVDVNANFTHTRTRIDKLSGDMQYYSLWETNGGGAATWLGEDIGNLYSRGYKKVTDPASPYYLWPLLDKNGEWQRDDNFTAREKVGNFNPRFLFGGQVSIRYKRFSLAASFDWRQGGNFFSHTYRYGESDWKSQRQLDNLIPGGLYSPDELERLLESDPARYIIPQNGNFPRVGGHTKEAGGMPFDGAFDGGFIPGVIEDGEGGYIKNLGGEGTKIGPITDMFPWRFDKQITFDASFVKLREIALGYTIPKAGRFSNLNFSVYSRNIMLWTAAKIGIDPERAFQNNDGKFNQGIEQQNVYPWTMPVGFKIGVSF</sequence>
<name>A0ABP8LML6_9BACT</name>
<comment type="subcellular location">
    <subcellularLocation>
        <location evidence="1 7">Cell outer membrane</location>
        <topology evidence="1 7">Multi-pass membrane protein</topology>
    </subcellularLocation>
</comment>
<dbReference type="Gene3D" id="2.170.130.10">
    <property type="entry name" value="TonB-dependent receptor, plug domain"/>
    <property type="match status" value="1"/>
</dbReference>
<evidence type="ECO:0000313" key="10">
    <source>
        <dbReference type="Proteomes" id="UP001501508"/>
    </source>
</evidence>
<dbReference type="PROSITE" id="PS52016">
    <property type="entry name" value="TONB_DEPENDENT_REC_3"/>
    <property type="match status" value="1"/>
</dbReference>
<evidence type="ECO:0000256" key="3">
    <source>
        <dbReference type="ARBA" id="ARBA00022452"/>
    </source>
</evidence>
<evidence type="ECO:0000256" key="7">
    <source>
        <dbReference type="PROSITE-ProRule" id="PRU01360"/>
    </source>
</evidence>
<keyword evidence="4 7" id="KW-0812">Transmembrane</keyword>
<evidence type="ECO:0000256" key="1">
    <source>
        <dbReference type="ARBA" id="ARBA00004571"/>
    </source>
</evidence>
<gene>
    <name evidence="9" type="ORF">GCM10023091_02900</name>
</gene>
<accession>A0ABP8LML6</accession>
<dbReference type="InterPro" id="IPR023996">
    <property type="entry name" value="TonB-dep_OMP_SusC/RagA"/>
</dbReference>
<keyword evidence="10" id="KW-1185">Reference proteome</keyword>
<dbReference type="Pfam" id="PF07715">
    <property type="entry name" value="Plug"/>
    <property type="match status" value="1"/>
</dbReference>
<dbReference type="InterPro" id="IPR037066">
    <property type="entry name" value="Plug_dom_sf"/>
</dbReference>
<dbReference type="SUPFAM" id="SSF49464">
    <property type="entry name" value="Carboxypeptidase regulatory domain-like"/>
    <property type="match status" value="1"/>
</dbReference>
<keyword evidence="5 7" id="KW-0472">Membrane</keyword>
<dbReference type="InterPro" id="IPR023997">
    <property type="entry name" value="TonB-dep_OMP_SusC/RagA_CS"/>
</dbReference>
<evidence type="ECO:0000256" key="4">
    <source>
        <dbReference type="ARBA" id="ARBA00022692"/>
    </source>
</evidence>
<dbReference type="SUPFAM" id="SSF56935">
    <property type="entry name" value="Porins"/>
    <property type="match status" value="1"/>
</dbReference>